<keyword evidence="3" id="KW-1185">Reference proteome</keyword>
<gene>
    <name evidence="2" type="ORF">HMPREF0179_05315</name>
</gene>
<organism evidence="2 3">
    <name type="scientific">Bilophila wadsworthia (strain 3_1_6)</name>
    <dbReference type="NCBI Taxonomy" id="563192"/>
    <lineage>
        <taxon>Bacteria</taxon>
        <taxon>Pseudomonadati</taxon>
        <taxon>Thermodesulfobacteriota</taxon>
        <taxon>Desulfovibrionia</taxon>
        <taxon>Desulfovibrionales</taxon>
        <taxon>Desulfovibrionaceae</taxon>
        <taxon>Bilophila</taxon>
    </lineage>
</organism>
<dbReference type="RefSeq" id="WP_016361050.1">
    <property type="nucleotide sequence ID" value="NZ_KE150240.1"/>
</dbReference>
<dbReference type="STRING" id="563192.HMPREF0179_05315"/>
<reference evidence="2 3" key="2">
    <citation type="submission" date="2013-04" db="EMBL/GenBank/DDBJ databases">
        <title>The Genome Sequence of Bilophila wadsworthia 3_1_6.</title>
        <authorList>
            <consortium name="The Broad Institute Genomics Platform"/>
            <person name="Earl A."/>
            <person name="Ward D."/>
            <person name="Feldgarden M."/>
            <person name="Gevers D."/>
            <person name="Sibley C."/>
            <person name="Strauss J."/>
            <person name="Allen-Vercoe E."/>
            <person name="Walker B."/>
            <person name="Young S."/>
            <person name="Zeng Q."/>
            <person name="Gargeya S."/>
            <person name="Fitzgerald M."/>
            <person name="Haas B."/>
            <person name="Abouelleil A."/>
            <person name="Allen A.W."/>
            <person name="Alvarado L."/>
            <person name="Arachchi H.M."/>
            <person name="Berlin A.M."/>
            <person name="Chapman S.B."/>
            <person name="Gainer-Dewar J."/>
            <person name="Goldberg J."/>
            <person name="Griggs A."/>
            <person name="Gujja S."/>
            <person name="Hansen M."/>
            <person name="Howarth C."/>
            <person name="Imamovic A."/>
            <person name="Ireland A."/>
            <person name="Larimer J."/>
            <person name="McCowan C."/>
            <person name="Murphy C."/>
            <person name="Pearson M."/>
            <person name="Poon T.W."/>
            <person name="Priest M."/>
            <person name="Roberts A."/>
            <person name="Saif S."/>
            <person name="Shea T."/>
            <person name="Sisk P."/>
            <person name="Sykes S."/>
            <person name="Wortman J."/>
            <person name="Nusbaum C."/>
            <person name="Birren B."/>
        </authorList>
    </citation>
    <scope>NUCLEOTIDE SEQUENCE [LARGE SCALE GENOMIC DNA]</scope>
    <source>
        <strain evidence="2 3">3_1_6</strain>
    </source>
</reference>
<name>S2KWN7_BILW3</name>
<dbReference type="EMBL" id="ADCP02000003">
    <property type="protein sequence ID" value="EPC05716.1"/>
    <property type="molecule type" value="Genomic_DNA"/>
</dbReference>
<proteinExistence type="predicted"/>
<dbReference type="OrthoDB" id="9799647at2"/>
<feature type="compositionally biased region" description="Basic and acidic residues" evidence="1">
    <location>
        <begin position="114"/>
        <end position="126"/>
    </location>
</feature>
<dbReference type="AlphaFoldDB" id="S2KWN7"/>
<evidence type="ECO:0000313" key="2">
    <source>
        <dbReference type="EMBL" id="EPC05716.1"/>
    </source>
</evidence>
<protein>
    <submittedName>
        <fullName evidence="2">Uncharacterized protein</fullName>
    </submittedName>
</protein>
<evidence type="ECO:0000256" key="1">
    <source>
        <dbReference type="SAM" id="MobiDB-lite"/>
    </source>
</evidence>
<comment type="caution">
    <text evidence="2">The sequence shown here is derived from an EMBL/GenBank/DDBJ whole genome shotgun (WGS) entry which is preliminary data.</text>
</comment>
<reference evidence="2 3" key="1">
    <citation type="submission" date="2010-10" db="EMBL/GenBank/DDBJ databases">
        <authorList>
            <consortium name="The Broad Institute Genome Sequencing Platform"/>
            <person name="Ward D."/>
            <person name="Earl A."/>
            <person name="Feldgarden M."/>
            <person name="Young S.K."/>
            <person name="Gargeya S."/>
            <person name="Zeng Q."/>
            <person name="Alvarado L."/>
            <person name="Berlin A."/>
            <person name="Bochicchio J."/>
            <person name="Chapman S.B."/>
            <person name="Chen Z."/>
            <person name="Freedman E."/>
            <person name="Gellesch M."/>
            <person name="Goldberg J."/>
            <person name="Griggs A."/>
            <person name="Gujja S."/>
            <person name="Heilman E."/>
            <person name="Heiman D."/>
            <person name="Howarth C."/>
            <person name="Mehta T."/>
            <person name="Neiman D."/>
            <person name="Pearson M."/>
            <person name="Roberts A."/>
            <person name="Saif S."/>
            <person name="Shea T."/>
            <person name="Shenoy N."/>
            <person name="Sisk P."/>
            <person name="Stolte C."/>
            <person name="Sykes S."/>
            <person name="White J."/>
            <person name="Yandava C."/>
            <person name="Allen-Vercoe E."/>
            <person name="Sibley C."/>
            <person name="Ambrose C.E."/>
            <person name="Strauss J."/>
            <person name="Daigneault M."/>
            <person name="Haas B."/>
            <person name="Nusbaum C."/>
            <person name="Birren B."/>
        </authorList>
    </citation>
    <scope>NUCLEOTIDE SEQUENCE [LARGE SCALE GENOMIC DNA]</scope>
    <source>
        <strain evidence="2 3">3_1_6</strain>
    </source>
</reference>
<evidence type="ECO:0000313" key="3">
    <source>
        <dbReference type="Proteomes" id="UP000006034"/>
    </source>
</evidence>
<dbReference type="HOGENOM" id="CLU_1977276_0_0_7"/>
<accession>S2KWN7</accession>
<sequence length="126" mass="14187">MSEELTLLGGSFNGSELWVACGNMRKCRMAGPSRKTVAEAVAAWNAMPRDLTWTDEPPKEVGNYWWRWDAGSKHWIYNVRLIPTIHGLITYDHSAYDAEHVEDIGGQWAGPIPEPREPKEQGGYDG</sequence>
<dbReference type="Proteomes" id="UP000006034">
    <property type="component" value="Unassembled WGS sequence"/>
</dbReference>
<feature type="region of interest" description="Disordered" evidence="1">
    <location>
        <begin position="106"/>
        <end position="126"/>
    </location>
</feature>
<dbReference type="GeneID" id="78087456"/>